<organism evidence="3 4">
    <name type="scientific">Actinoplanes cyaneus</name>
    <dbReference type="NCBI Taxonomy" id="52696"/>
    <lineage>
        <taxon>Bacteria</taxon>
        <taxon>Bacillati</taxon>
        <taxon>Actinomycetota</taxon>
        <taxon>Actinomycetes</taxon>
        <taxon>Micromonosporales</taxon>
        <taxon>Micromonosporaceae</taxon>
        <taxon>Actinoplanes</taxon>
    </lineage>
</organism>
<dbReference type="GO" id="GO:0004803">
    <property type="term" value="F:transposase activity"/>
    <property type="evidence" value="ECO:0007669"/>
    <property type="project" value="InterPro"/>
</dbReference>
<gene>
    <name evidence="3" type="ORF">Acy02nite_88720</name>
</gene>
<name>A0A919ITZ4_9ACTN</name>
<dbReference type="Pfam" id="PF01609">
    <property type="entry name" value="DDE_Tnp_1"/>
    <property type="match status" value="1"/>
</dbReference>
<dbReference type="NCBIfam" id="NF033580">
    <property type="entry name" value="transpos_IS5_3"/>
    <property type="match status" value="1"/>
</dbReference>
<dbReference type="PANTHER" id="PTHR30007">
    <property type="entry name" value="PHP DOMAIN PROTEIN"/>
    <property type="match status" value="1"/>
</dbReference>
<reference evidence="3" key="1">
    <citation type="submission" date="2021-01" db="EMBL/GenBank/DDBJ databases">
        <title>Whole genome shotgun sequence of Actinoplanes cyaneus NBRC 14990.</title>
        <authorList>
            <person name="Komaki H."/>
            <person name="Tamura T."/>
        </authorList>
    </citation>
    <scope>NUCLEOTIDE SEQUENCE</scope>
    <source>
        <strain evidence="3">NBRC 14990</strain>
    </source>
</reference>
<dbReference type="Pfam" id="PF13340">
    <property type="entry name" value="DUF4096"/>
    <property type="match status" value="1"/>
</dbReference>
<dbReference type="GO" id="GO:0003677">
    <property type="term" value="F:DNA binding"/>
    <property type="evidence" value="ECO:0007669"/>
    <property type="project" value="InterPro"/>
</dbReference>
<sequence>MNATITALPRRRRYPSDTTDTEWEILAPLLPAPASTTPTGGHPEAHPRQEIVDAIRYVVDNGCKWRALPSDFPPWKTVYGFFARWAKNGVLEYVRDQLRRQIRVDAGRCARPVTAIIDSQSVKAAETVSRDTRGFDGAKLINGRKRHLIVDTKGLLMTVKVTAADVTDRDAARELLPEMRERNPELTLIWGDNGYTGLADWARNELDLTFKVVKKPPNQVGFKVLPRRWIVERSLAWLMRARRNARDYERLPEHSEAHITWANITLMTRRLARAQEQRQAAEASSIAA</sequence>
<comment type="caution">
    <text evidence="3">The sequence shown here is derived from an EMBL/GenBank/DDBJ whole genome shotgun (WGS) entry which is preliminary data.</text>
</comment>
<dbReference type="Proteomes" id="UP000619479">
    <property type="component" value="Unassembled WGS sequence"/>
</dbReference>
<dbReference type="AlphaFoldDB" id="A0A919ITZ4"/>
<feature type="domain" description="Transposase IS4-like" evidence="1">
    <location>
        <begin position="113"/>
        <end position="259"/>
    </location>
</feature>
<evidence type="ECO:0000313" key="3">
    <source>
        <dbReference type="EMBL" id="GID70991.1"/>
    </source>
</evidence>
<proteinExistence type="predicted"/>
<feature type="domain" description="Insertion element IS402-like" evidence="2">
    <location>
        <begin position="19"/>
        <end position="92"/>
    </location>
</feature>
<dbReference type="GO" id="GO:0006313">
    <property type="term" value="P:DNA transposition"/>
    <property type="evidence" value="ECO:0007669"/>
    <property type="project" value="InterPro"/>
</dbReference>
<evidence type="ECO:0000259" key="2">
    <source>
        <dbReference type="Pfam" id="PF13340"/>
    </source>
</evidence>
<dbReference type="PANTHER" id="PTHR30007:SF0">
    <property type="entry name" value="TRANSPOSASE"/>
    <property type="match status" value="1"/>
</dbReference>
<evidence type="ECO:0000313" key="4">
    <source>
        <dbReference type="Proteomes" id="UP000619479"/>
    </source>
</evidence>
<evidence type="ECO:0000259" key="1">
    <source>
        <dbReference type="Pfam" id="PF01609"/>
    </source>
</evidence>
<protein>
    <submittedName>
        <fullName evidence="3">DDE transposase</fullName>
    </submittedName>
</protein>
<keyword evidence="4" id="KW-1185">Reference proteome</keyword>
<dbReference type="EMBL" id="BOMH01000092">
    <property type="protein sequence ID" value="GID70991.1"/>
    <property type="molecule type" value="Genomic_DNA"/>
</dbReference>
<accession>A0A919ITZ4</accession>
<dbReference type="InterPro" id="IPR002559">
    <property type="entry name" value="Transposase_11"/>
</dbReference>
<dbReference type="InterPro" id="IPR025161">
    <property type="entry name" value="IS402-like_dom"/>
</dbReference>